<evidence type="ECO:0000313" key="4">
    <source>
        <dbReference type="EMBL" id="GGF42132.1"/>
    </source>
</evidence>
<dbReference type="RefSeq" id="WP_188681404.1">
    <property type="nucleotide sequence ID" value="NZ_BMGP01000012.1"/>
</dbReference>
<organism evidence="4 5">
    <name type="scientific">Subtercola lobariae</name>
    <dbReference type="NCBI Taxonomy" id="1588641"/>
    <lineage>
        <taxon>Bacteria</taxon>
        <taxon>Bacillati</taxon>
        <taxon>Actinomycetota</taxon>
        <taxon>Actinomycetes</taxon>
        <taxon>Micrococcales</taxon>
        <taxon>Microbacteriaceae</taxon>
        <taxon>Subtercola</taxon>
    </lineage>
</organism>
<keyword evidence="2" id="KW-0378">Hydrolase</keyword>
<dbReference type="Pfam" id="PF01734">
    <property type="entry name" value="Patatin"/>
    <property type="match status" value="1"/>
</dbReference>
<dbReference type="SUPFAM" id="SSF52151">
    <property type="entry name" value="FabD/lysophospholipase-like"/>
    <property type="match status" value="1"/>
</dbReference>
<accession>A0A917F3P0</accession>
<dbReference type="PROSITE" id="PS51635">
    <property type="entry name" value="PNPLA"/>
    <property type="match status" value="1"/>
</dbReference>
<feature type="active site" description="Proton acceptor" evidence="2">
    <location>
        <position position="189"/>
    </location>
</feature>
<dbReference type="GO" id="GO:0016042">
    <property type="term" value="P:lipid catabolic process"/>
    <property type="evidence" value="ECO:0007669"/>
    <property type="project" value="UniProtKB-UniRule"/>
</dbReference>
<evidence type="ECO:0000259" key="3">
    <source>
        <dbReference type="PROSITE" id="PS51635"/>
    </source>
</evidence>
<dbReference type="InterPro" id="IPR002641">
    <property type="entry name" value="PNPLA_dom"/>
</dbReference>
<proteinExistence type="predicted"/>
<feature type="short sequence motif" description="GXSXG" evidence="2">
    <location>
        <begin position="45"/>
        <end position="49"/>
    </location>
</feature>
<keyword evidence="2" id="KW-0442">Lipid degradation</keyword>
<dbReference type="InterPro" id="IPR016035">
    <property type="entry name" value="Acyl_Trfase/lysoPLipase"/>
</dbReference>
<gene>
    <name evidence="4" type="ORF">GCM10011399_38470</name>
</gene>
<dbReference type="Gene3D" id="3.40.1090.10">
    <property type="entry name" value="Cytosolic phospholipase A2 catalytic domain"/>
    <property type="match status" value="2"/>
</dbReference>
<keyword evidence="1 2" id="KW-0443">Lipid metabolism</keyword>
<name>A0A917F3P0_9MICO</name>
<evidence type="ECO:0000256" key="2">
    <source>
        <dbReference type="PROSITE-ProRule" id="PRU01161"/>
    </source>
</evidence>
<comment type="caution">
    <text evidence="4">The sequence shown here is derived from an EMBL/GenBank/DDBJ whole genome shotgun (WGS) entry which is preliminary data.</text>
</comment>
<feature type="short sequence motif" description="GXGXXG" evidence="2">
    <location>
        <begin position="14"/>
        <end position="19"/>
    </location>
</feature>
<feature type="active site" description="Nucleophile" evidence="2">
    <location>
        <position position="47"/>
    </location>
</feature>
<feature type="short sequence motif" description="DGA/G" evidence="2">
    <location>
        <begin position="189"/>
        <end position="191"/>
    </location>
</feature>
<reference evidence="4 5" key="1">
    <citation type="journal article" date="2014" name="Int. J. Syst. Evol. Microbiol.">
        <title>Complete genome sequence of Corynebacterium casei LMG S-19264T (=DSM 44701T), isolated from a smear-ripened cheese.</title>
        <authorList>
            <consortium name="US DOE Joint Genome Institute (JGI-PGF)"/>
            <person name="Walter F."/>
            <person name="Albersmeier A."/>
            <person name="Kalinowski J."/>
            <person name="Ruckert C."/>
        </authorList>
    </citation>
    <scope>NUCLEOTIDE SEQUENCE [LARGE SCALE GENOMIC DNA]</scope>
    <source>
        <strain evidence="4 5">CGMCC 1.12976</strain>
    </source>
</reference>
<evidence type="ECO:0000256" key="1">
    <source>
        <dbReference type="ARBA" id="ARBA00023098"/>
    </source>
</evidence>
<dbReference type="EMBL" id="BMGP01000012">
    <property type="protein sequence ID" value="GGF42132.1"/>
    <property type="molecule type" value="Genomic_DNA"/>
</dbReference>
<evidence type="ECO:0000313" key="5">
    <source>
        <dbReference type="Proteomes" id="UP000598775"/>
    </source>
</evidence>
<dbReference type="GO" id="GO:0016787">
    <property type="term" value="F:hydrolase activity"/>
    <property type="evidence" value="ECO:0007669"/>
    <property type="project" value="UniProtKB-UniRule"/>
</dbReference>
<dbReference type="AlphaFoldDB" id="A0A917F3P0"/>
<dbReference type="Proteomes" id="UP000598775">
    <property type="component" value="Unassembled WGS sequence"/>
</dbReference>
<protein>
    <submittedName>
        <fullName evidence="4">Patatin</fullName>
    </submittedName>
</protein>
<keyword evidence="5" id="KW-1185">Reference proteome</keyword>
<sequence>MTSTSNTRAVVLGGGGITGISWEIGIIAGLADGGIDLTNADALYGTSAGSFTAALIASGEDMETRYRAQFEPDETEVTVAMSTDIIEAYTAAITQNYGRAVPLARAFGRIAMAAETISPERRLEVVKARLGISDWPDDRLHMTAIDAETGELVVLDRSSGLTLTEAANATGAVPGIWPMVEAGGRKWIDGGMLSPANPQLAAGYDSAIIIAPAPESSGGFPSVDQTAAELRAAGGLVTVIVPNSDAIDAIGPNPFDISRRGGCAEAGRRQGLAAATAVTGW</sequence>
<feature type="domain" description="PNPLA" evidence="3">
    <location>
        <begin position="10"/>
        <end position="203"/>
    </location>
</feature>